<name>A0A239M918_9ACTN</name>
<gene>
    <name evidence="1" type="ORF">SAMN05216276_103872</name>
</gene>
<evidence type="ECO:0000313" key="2">
    <source>
        <dbReference type="Proteomes" id="UP000198282"/>
    </source>
</evidence>
<evidence type="ECO:0000313" key="1">
    <source>
        <dbReference type="EMBL" id="SNT38682.1"/>
    </source>
</evidence>
<sequence length="90" mass="9959">MSDEEAGLWPVVPSEIVSDTLADPKASPEVFSAVAALTVEICENPWLVGSDHLGEDPDWREIIIPKGYGIAEYRINRADHNVILTRIVLF</sequence>
<reference evidence="1 2" key="1">
    <citation type="submission" date="2017-06" db="EMBL/GenBank/DDBJ databases">
        <authorList>
            <person name="Kim H.J."/>
            <person name="Triplett B.A."/>
        </authorList>
    </citation>
    <scope>NUCLEOTIDE SEQUENCE [LARGE SCALE GENOMIC DNA]</scope>
    <source>
        <strain evidence="1 2">CGMCC 4.2132</strain>
    </source>
</reference>
<dbReference type="EMBL" id="FZOD01000038">
    <property type="protein sequence ID" value="SNT38682.1"/>
    <property type="molecule type" value="Genomic_DNA"/>
</dbReference>
<dbReference type="RefSeq" id="WP_089210810.1">
    <property type="nucleotide sequence ID" value="NZ_FZOD01000038.1"/>
</dbReference>
<keyword evidence="2" id="KW-1185">Reference proteome</keyword>
<dbReference type="AlphaFoldDB" id="A0A239M918"/>
<accession>A0A239M918</accession>
<organism evidence="1 2">
    <name type="scientific">Streptosporangium subroseum</name>
    <dbReference type="NCBI Taxonomy" id="106412"/>
    <lineage>
        <taxon>Bacteria</taxon>
        <taxon>Bacillati</taxon>
        <taxon>Actinomycetota</taxon>
        <taxon>Actinomycetes</taxon>
        <taxon>Streptosporangiales</taxon>
        <taxon>Streptosporangiaceae</taxon>
        <taxon>Streptosporangium</taxon>
    </lineage>
</organism>
<dbReference type="Proteomes" id="UP000198282">
    <property type="component" value="Unassembled WGS sequence"/>
</dbReference>
<protein>
    <recommendedName>
        <fullName evidence="3">Type II toxin-antitoxin system RelE/ParE family toxin</fullName>
    </recommendedName>
</protein>
<evidence type="ECO:0008006" key="3">
    <source>
        <dbReference type="Google" id="ProtNLM"/>
    </source>
</evidence>
<dbReference type="OrthoDB" id="3537309at2"/>
<proteinExistence type="predicted"/>